<sequence length="244" mass="28937">MHVIVKSIPVGWEVIYQRAHGLLAAEIAFYWKTTERPPHFMQTLLAIAEHDDGRPESRSPENLTEAGAPKHFQLLGRSAQQYRSVMEISTAKSRWNALLTSLHMTFLYEDEKYEDQDIEEFIKEQHEFQKKLLKELKISQTQAKKAYRFVEWCDALSLLLCMDRIQPEQRRMDISLGPEGTMYQIWQDEKERLRVEPWPFEPDFFTVEVEYRELHQLQFKDADELDDGLRKAPVGVRKWDFFKG</sequence>
<keyword evidence="2" id="KW-1185">Reference proteome</keyword>
<dbReference type="AlphaFoldDB" id="A0A7C9FR71"/>
<comment type="caution">
    <text evidence="1">The sequence shown here is derived from an EMBL/GenBank/DDBJ whole genome shotgun (WGS) entry which is preliminary data.</text>
</comment>
<proteinExistence type="predicted"/>
<name>A0A7C9FR71_9BACT</name>
<dbReference type="InterPro" id="IPR024992">
    <property type="entry name" value="DUF3891"/>
</dbReference>
<dbReference type="Proteomes" id="UP000479293">
    <property type="component" value="Unassembled WGS sequence"/>
</dbReference>
<accession>A0A7C9FR71</accession>
<dbReference type="Pfam" id="PF13030">
    <property type="entry name" value="DUF3891"/>
    <property type="match status" value="1"/>
</dbReference>
<evidence type="ECO:0000313" key="2">
    <source>
        <dbReference type="Proteomes" id="UP000479293"/>
    </source>
</evidence>
<organism evidence="1 2">
    <name type="scientific">Salmonirosea aquatica</name>
    <dbReference type="NCBI Taxonomy" id="2654236"/>
    <lineage>
        <taxon>Bacteria</taxon>
        <taxon>Pseudomonadati</taxon>
        <taxon>Bacteroidota</taxon>
        <taxon>Cytophagia</taxon>
        <taxon>Cytophagales</taxon>
        <taxon>Spirosomataceae</taxon>
        <taxon>Salmonirosea</taxon>
    </lineage>
</organism>
<reference evidence="1 2" key="1">
    <citation type="submission" date="2019-10" db="EMBL/GenBank/DDBJ databases">
        <title>Draft Genome Sequence of Cytophagaceae sp. SJW1-29.</title>
        <authorList>
            <person name="Choi A."/>
        </authorList>
    </citation>
    <scope>NUCLEOTIDE SEQUENCE [LARGE SCALE GENOMIC DNA]</scope>
    <source>
        <strain evidence="1 2">SJW1-29</strain>
    </source>
</reference>
<evidence type="ECO:0000313" key="1">
    <source>
        <dbReference type="EMBL" id="MPR35769.1"/>
    </source>
</evidence>
<protein>
    <submittedName>
        <fullName evidence="1">DUF3891 family protein</fullName>
    </submittedName>
</protein>
<dbReference type="EMBL" id="WHLY01000002">
    <property type="protein sequence ID" value="MPR35769.1"/>
    <property type="molecule type" value="Genomic_DNA"/>
</dbReference>
<gene>
    <name evidence="1" type="ORF">GBK04_21050</name>
</gene>